<evidence type="ECO:0000256" key="3">
    <source>
        <dbReference type="ARBA" id="ARBA00011952"/>
    </source>
</evidence>
<dbReference type="GO" id="GO:0006096">
    <property type="term" value="P:glycolytic process"/>
    <property type="evidence" value="ECO:0007669"/>
    <property type="project" value="UniProtKB-UniPathway"/>
</dbReference>
<dbReference type="InterPro" id="IPR010551">
    <property type="entry name" value="G6P_isomerase_prok"/>
</dbReference>
<evidence type="ECO:0000313" key="8">
    <source>
        <dbReference type="EMBL" id="KGJ54201.1"/>
    </source>
</evidence>
<dbReference type="UniPathway" id="UPA00109">
    <property type="reaction ID" value="UER00181"/>
</dbReference>
<keyword evidence="8" id="KW-0413">Isomerase</keyword>
<dbReference type="Proteomes" id="UP000030008">
    <property type="component" value="Unassembled WGS sequence"/>
</dbReference>
<dbReference type="GO" id="GO:0005737">
    <property type="term" value="C:cytoplasm"/>
    <property type="evidence" value="ECO:0007669"/>
    <property type="project" value="InterPro"/>
</dbReference>
<reference evidence="8 9" key="1">
    <citation type="submission" date="2014-08" db="EMBL/GenBank/DDBJ databases">
        <title>Clostridium innocuum, an unnegligible vancomycin-resistant pathogen causing extra-intestinal infections.</title>
        <authorList>
            <person name="Feng Y."/>
            <person name="Chiu C.-H."/>
        </authorList>
    </citation>
    <scope>NUCLEOTIDE SEQUENCE [LARGE SCALE GENOMIC DNA]</scope>
    <source>
        <strain evidence="8 9">AN88</strain>
    </source>
</reference>
<comment type="pathway">
    <text evidence="1">Carbohydrate degradation; glycolysis; D-glyceraldehyde 3-phosphate and glycerone phosphate from D-glucose: step 2/4.</text>
</comment>
<keyword evidence="5" id="KW-0324">Glycolysis</keyword>
<comment type="caution">
    <text evidence="8">The sequence shown here is derived from an EMBL/GenBank/DDBJ whole genome shotgun (WGS) entry which is preliminary data.</text>
</comment>
<evidence type="ECO:0000256" key="6">
    <source>
        <dbReference type="ARBA" id="ARBA00029321"/>
    </source>
</evidence>
<dbReference type="EMBL" id="JQIF01000020">
    <property type="protein sequence ID" value="KGJ54201.1"/>
    <property type="molecule type" value="Genomic_DNA"/>
</dbReference>
<evidence type="ECO:0000256" key="5">
    <source>
        <dbReference type="ARBA" id="ARBA00023152"/>
    </source>
</evidence>
<dbReference type="InterPro" id="IPR011051">
    <property type="entry name" value="RmlC_Cupin_sf"/>
</dbReference>
<evidence type="ECO:0000313" key="9">
    <source>
        <dbReference type="Proteomes" id="UP000030008"/>
    </source>
</evidence>
<feature type="domain" description="Glucose-6-phosphate isomerase prokaryote" evidence="7">
    <location>
        <begin position="36"/>
        <end position="197"/>
    </location>
</feature>
<name>A0A099I9C5_CLOIN</name>
<sequence>MDYDFGKASTIPSVFNDETRELQVPPDTVIEEIAIRRMKDMRELFRNSEDYEDDYPLYYMYNGIYRSAHKEIFKSQHIRYEYTILMPQTIHKEMMKAHGHIHGVHPIKKTRHIEAYEILQGTGFFELFAYEENSIQVIMLNVKPGDYLIIPSGYYHLSINTGKDPFIFGDLIIEDANSEYGHLKEMKGAPVYVMEGSSGLPEFVLNKQYHEHEIRITQLNAEEVPWENPVDPIPLYAHFIADPDAFSFLK</sequence>
<keyword evidence="4" id="KW-0312">Gluconeogenesis</keyword>
<comment type="similarity">
    <text evidence="2">Belongs to the archaeal-type GPI family.</text>
</comment>
<dbReference type="EC" id="5.3.1.9" evidence="3"/>
<dbReference type="Gene3D" id="2.60.120.10">
    <property type="entry name" value="Jelly Rolls"/>
    <property type="match status" value="1"/>
</dbReference>
<dbReference type="AlphaFoldDB" id="A0A099I9C5"/>
<dbReference type="CDD" id="cd02218">
    <property type="entry name" value="cupin_PGI"/>
    <property type="match status" value="1"/>
</dbReference>
<accession>A0A099I9C5</accession>
<dbReference type="SUPFAM" id="SSF51182">
    <property type="entry name" value="RmlC-like cupins"/>
    <property type="match status" value="1"/>
</dbReference>
<dbReference type="Pfam" id="PF06560">
    <property type="entry name" value="GPI"/>
    <property type="match status" value="1"/>
</dbReference>
<protein>
    <recommendedName>
        <fullName evidence="3">glucose-6-phosphate isomerase</fullName>
        <ecNumber evidence="3">5.3.1.9</ecNumber>
    </recommendedName>
</protein>
<evidence type="ECO:0000256" key="1">
    <source>
        <dbReference type="ARBA" id="ARBA00004926"/>
    </source>
</evidence>
<evidence type="ECO:0000259" key="7">
    <source>
        <dbReference type="Pfam" id="PF06560"/>
    </source>
</evidence>
<dbReference type="RefSeq" id="WP_044904392.1">
    <property type="nucleotide sequence ID" value="NZ_JQIF01000020.1"/>
</dbReference>
<proteinExistence type="inferred from homology"/>
<dbReference type="InterPro" id="IPR014710">
    <property type="entry name" value="RmlC-like_jellyroll"/>
</dbReference>
<dbReference type="GO" id="GO:0006094">
    <property type="term" value="P:gluconeogenesis"/>
    <property type="evidence" value="ECO:0007669"/>
    <property type="project" value="UniProtKB-KW"/>
</dbReference>
<gene>
    <name evidence="8" type="ORF">CIAN88_04900</name>
</gene>
<evidence type="ECO:0000256" key="4">
    <source>
        <dbReference type="ARBA" id="ARBA00022432"/>
    </source>
</evidence>
<organism evidence="8 9">
    <name type="scientific">Clostridium innocuum</name>
    <dbReference type="NCBI Taxonomy" id="1522"/>
    <lineage>
        <taxon>Bacteria</taxon>
        <taxon>Bacillati</taxon>
        <taxon>Bacillota</taxon>
        <taxon>Clostridia</taxon>
        <taxon>Eubacteriales</taxon>
        <taxon>Clostridiaceae</taxon>
        <taxon>Clostridium</taxon>
    </lineage>
</organism>
<comment type="catalytic activity">
    <reaction evidence="6">
        <text>alpha-D-glucose 6-phosphate = beta-D-fructose 6-phosphate</text>
        <dbReference type="Rhea" id="RHEA:11816"/>
        <dbReference type="ChEBI" id="CHEBI:57634"/>
        <dbReference type="ChEBI" id="CHEBI:58225"/>
        <dbReference type="EC" id="5.3.1.9"/>
    </reaction>
</comment>
<evidence type="ECO:0000256" key="2">
    <source>
        <dbReference type="ARBA" id="ARBA00006542"/>
    </source>
</evidence>
<dbReference type="GO" id="GO:0004347">
    <property type="term" value="F:glucose-6-phosphate isomerase activity"/>
    <property type="evidence" value="ECO:0007669"/>
    <property type="project" value="UniProtKB-EC"/>
</dbReference>